<evidence type="ECO:0000313" key="13">
    <source>
        <dbReference type="Proteomes" id="UP000501003"/>
    </source>
</evidence>
<dbReference type="GO" id="GO:0006281">
    <property type="term" value="P:DNA repair"/>
    <property type="evidence" value="ECO:0007669"/>
    <property type="project" value="UniProtKB-KW"/>
</dbReference>
<evidence type="ECO:0000256" key="6">
    <source>
        <dbReference type="ARBA" id="ARBA00022840"/>
    </source>
</evidence>
<feature type="domain" description="AAA+ ATPase" evidence="11">
    <location>
        <begin position="21"/>
        <end position="507"/>
    </location>
</feature>
<protein>
    <recommendedName>
        <fullName evidence="3 9">DNA repair protein RecN</fullName>
    </recommendedName>
    <alternativeName>
        <fullName evidence="8 9">Recombination protein N</fullName>
    </alternativeName>
</protein>
<name>A0A7D4UK22_9MICO</name>
<evidence type="ECO:0000256" key="1">
    <source>
        <dbReference type="ARBA" id="ARBA00003618"/>
    </source>
</evidence>
<dbReference type="Proteomes" id="UP000501003">
    <property type="component" value="Chromosome"/>
</dbReference>
<keyword evidence="4" id="KW-0547">Nucleotide-binding</keyword>
<keyword evidence="7 9" id="KW-0234">DNA repair</keyword>
<dbReference type="PANTHER" id="PTHR11059">
    <property type="entry name" value="DNA REPAIR PROTEIN RECN"/>
    <property type="match status" value="1"/>
</dbReference>
<proteinExistence type="inferred from homology"/>
<dbReference type="Pfam" id="PF02463">
    <property type="entry name" value="SMC_N"/>
    <property type="match status" value="1"/>
</dbReference>
<dbReference type="KEGG" id="aqg:HRU87_04375"/>
<dbReference type="NCBIfam" id="TIGR00634">
    <property type="entry name" value="recN"/>
    <property type="match status" value="1"/>
</dbReference>
<dbReference type="Gene3D" id="3.40.50.300">
    <property type="entry name" value="P-loop containing nucleotide triphosphate hydrolases"/>
    <property type="match status" value="2"/>
</dbReference>
<dbReference type="GO" id="GO:0009432">
    <property type="term" value="P:SOS response"/>
    <property type="evidence" value="ECO:0007669"/>
    <property type="project" value="TreeGrafter"/>
</dbReference>
<gene>
    <name evidence="12" type="primary">recN</name>
    <name evidence="12" type="ORF">HRU87_04375</name>
</gene>
<dbReference type="RefSeq" id="WP_173493716.1">
    <property type="nucleotide sequence ID" value="NZ_CP054056.1"/>
</dbReference>
<evidence type="ECO:0000256" key="2">
    <source>
        <dbReference type="ARBA" id="ARBA00009441"/>
    </source>
</evidence>
<dbReference type="InterPro" id="IPR003395">
    <property type="entry name" value="RecF/RecN/SMC_N"/>
</dbReference>
<accession>A0A7D4UK22</accession>
<evidence type="ECO:0000256" key="5">
    <source>
        <dbReference type="ARBA" id="ARBA00022763"/>
    </source>
</evidence>
<keyword evidence="5 9" id="KW-0227">DNA damage</keyword>
<dbReference type="EMBL" id="CP054056">
    <property type="protein sequence ID" value="QKJ25419.1"/>
    <property type="molecule type" value="Genomic_DNA"/>
</dbReference>
<dbReference type="AlphaFoldDB" id="A0A7D4UK22"/>
<comment type="function">
    <text evidence="1 9">May be involved in recombinational repair of damaged DNA.</text>
</comment>
<dbReference type="CDD" id="cd03241">
    <property type="entry name" value="ABC_RecN"/>
    <property type="match status" value="1"/>
</dbReference>
<comment type="similarity">
    <text evidence="2 9">Belongs to the RecN family.</text>
</comment>
<dbReference type="SMART" id="SM00382">
    <property type="entry name" value="AAA"/>
    <property type="match status" value="1"/>
</dbReference>
<reference evidence="12 13" key="1">
    <citation type="submission" date="2020-05" db="EMBL/GenBank/DDBJ databases">
        <title>Aquirufa sp. strain 15G-AUS-rot a new Aquirufa species.</title>
        <authorList>
            <person name="Pitt A."/>
            <person name="Hahn M.W."/>
        </authorList>
    </citation>
    <scope>NUCLEOTIDE SEQUENCE [LARGE SCALE GENOMIC DNA]</scope>
    <source>
        <strain evidence="12 13">15G-AUS-rot</strain>
    </source>
</reference>
<evidence type="ECO:0000256" key="3">
    <source>
        <dbReference type="ARBA" id="ARBA00021315"/>
    </source>
</evidence>
<evidence type="ECO:0000256" key="8">
    <source>
        <dbReference type="ARBA" id="ARBA00033408"/>
    </source>
</evidence>
<evidence type="ECO:0000256" key="10">
    <source>
        <dbReference type="SAM" id="Coils"/>
    </source>
</evidence>
<dbReference type="GO" id="GO:0006310">
    <property type="term" value="P:DNA recombination"/>
    <property type="evidence" value="ECO:0007669"/>
    <property type="project" value="InterPro"/>
</dbReference>
<keyword evidence="6" id="KW-0067">ATP-binding</keyword>
<dbReference type="GO" id="GO:0043590">
    <property type="term" value="C:bacterial nucleoid"/>
    <property type="evidence" value="ECO:0007669"/>
    <property type="project" value="TreeGrafter"/>
</dbReference>
<dbReference type="PIRSF" id="PIRSF003128">
    <property type="entry name" value="RecN"/>
    <property type="match status" value="1"/>
</dbReference>
<dbReference type="InterPro" id="IPR003593">
    <property type="entry name" value="AAA+_ATPase"/>
</dbReference>
<organism evidence="12 13">
    <name type="scientific">Aquiluna borgnonia</name>
    <dbReference type="NCBI Taxonomy" id="2499157"/>
    <lineage>
        <taxon>Bacteria</taxon>
        <taxon>Bacillati</taxon>
        <taxon>Actinomycetota</taxon>
        <taxon>Actinomycetes</taxon>
        <taxon>Micrococcales</taxon>
        <taxon>Microbacteriaceae</taxon>
        <taxon>Luna cluster</taxon>
        <taxon>Luna-1 subcluster</taxon>
        <taxon>Aquiluna</taxon>
    </lineage>
</organism>
<dbReference type="PANTHER" id="PTHR11059:SF0">
    <property type="entry name" value="DNA REPAIR PROTEIN RECN"/>
    <property type="match status" value="1"/>
</dbReference>
<evidence type="ECO:0000256" key="4">
    <source>
        <dbReference type="ARBA" id="ARBA00022741"/>
    </source>
</evidence>
<evidence type="ECO:0000256" key="7">
    <source>
        <dbReference type="ARBA" id="ARBA00023204"/>
    </source>
</evidence>
<dbReference type="InterPro" id="IPR027417">
    <property type="entry name" value="P-loop_NTPase"/>
</dbReference>
<keyword evidence="13" id="KW-1185">Reference proteome</keyword>
<sequence>MIESIGIRNLGVIESAQLQLSSGFTALTGETGAGKTMVLNALGLLIGARADSGQVRTGQAQLFVEGSWRISDPTLTQQVIDCGGVIEDQVLIVNRSVSTDGKSRAALGGAAVPAGTLASISEALVTVHGQSDQQRLRSASAQRDALDEYGGEPVLSAKAAFSQSFEAFRELKLRLERMQSKSGQDQVRLQELRMLVREIEELAPEPNELEVIEEALNRLSNVEQLQLTAARAHELLSSEDGPTGLMLMGQASKTLETASDPQLRKMGEELAEVVSIGSEISARLSSYLLDLEADPAQLEALQARKQALVALERRSGKTISTLTLELPHYHDELLDLDSSDEQLEKLEIQLAALESQAYAAAAVLGKARSSAAESLSAEVLSELGQLAMSGIRFSISVTQVEILEASGLDRVEFLIANPGSEPRSLAKGASGGELSRLMLAIELVLVANRPLPTMIFDEVDAGVGGQAALELGKRLKKLAEKTQVIVVTHLPQVAALADHQIQVAKDSEGGITSSSVRELSGDERITEIARMLSGNPNSAAALLHARELLNL</sequence>
<evidence type="ECO:0000259" key="11">
    <source>
        <dbReference type="SMART" id="SM00382"/>
    </source>
</evidence>
<dbReference type="SUPFAM" id="SSF52540">
    <property type="entry name" value="P-loop containing nucleoside triphosphate hydrolases"/>
    <property type="match status" value="1"/>
</dbReference>
<evidence type="ECO:0000256" key="9">
    <source>
        <dbReference type="PIRNR" id="PIRNR003128"/>
    </source>
</evidence>
<dbReference type="GO" id="GO:0005524">
    <property type="term" value="F:ATP binding"/>
    <property type="evidence" value="ECO:0007669"/>
    <property type="project" value="UniProtKB-KW"/>
</dbReference>
<dbReference type="InterPro" id="IPR004604">
    <property type="entry name" value="DNA_recomb/repair_RecN"/>
</dbReference>
<evidence type="ECO:0000313" key="12">
    <source>
        <dbReference type="EMBL" id="QKJ25419.1"/>
    </source>
</evidence>
<feature type="coiled-coil region" evidence="10">
    <location>
        <begin position="336"/>
        <end position="363"/>
    </location>
</feature>
<keyword evidence="10" id="KW-0175">Coiled coil</keyword>